<dbReference type="EMBL" id="CP141615">
    <property type="protein sequence ID" value="WRP18634.1"/>
    <property type="molecule type" value="Genomic_DNA"/>
</dbReference>
<accession>A0ABZ1C112</accession>
<dbReference type="Pfam" id="PF24481">
    <property type="entry name" value="CT398_CC"/>
    <property type="match status" value="1"/>
</dbReference>
<keyword evidence="4" id="KW-1185">Reference proteome</keyword>
<dbReference type="PANTHER" id="PTHR39082">
    <property type="entry name" value="PHOSPHOLIPASE C-BETA-2-RELATED"/>
    <property type="match status" value="1"/>
</dbReference>
<dbReference type="InterPro" id="IPR052376">
    <property type="entry name" value="Oxidative_Scav/Glycosyltrans"/>
</dbReference>
<sequence length="262" mass="29905">MEESEARTVLETDLDRLFKLQLLDGAIRAAREALQEHPHRKEAESLRSQLEALERADVDTHESIKSLRRTVRSAELELKSAEDEARQIEARLYSGAVANPKELESLQQRLETFRTRIDRLQETVISRMIELEETEKRGQALRGERQATGERLQEASSRWEATRQALERELARLEQERADLASRVTDPTYLSRYERLASAKGGHAIAVVQDDRCGGCGVPLSNYYRIETRRKGRMMLCEVCGRILYWPPPGGTGKAQVFADRA</sequence>
<feature type="coiled-coil region" evidence="1">
    <location>
        <begin position="149"/>
        <end position="183"/>
    </location>
</feature>
<evidence type="ECO:0000259" key="2">
    <source>
        <dbReference type="Pfam" id="PF24481"/>
    </source>
</evidence>
<dbReference type="Proteomes" id="UP001332192">
    <property type="component" value="Chromosome"/>
</dbReference>
<evidence type="ECO:0000256" key="1">
    <source>
        <dbReference type="SAM" id="Coils"/>
    </source>
</evidence>
<evidence type="ECO:0000313" key="3">
    <source>
        <dbReference type="EMBL" id="WRP18634.1"/>
    </source>
</evidence>
<feature type="domain" description="CT398-like coiled coil hairpin" evidence="2">
    <location>
        <begin position="20"/>
        <end position="200"/>
    </location>
</feature>
<gene>
    <name evidence="3" type="ORF">U7230_06445</name>
</gene>
<name>A0ABZ1C112_9FIRM</name>
<dbReference type="PANTHER" id="PTHR39082:SF1">
    <property type="entry name" value="SCAVENGER RECEPTOR CLASS A MEMBER 3"/>
    <property type="match status" value="1"/>
</dbReference>
<proteinExistence type="predicted"/>
<evidence type="ECO:0000313" key="4">
    <source>
        <dbReference type="Proteomes" id="UP001332192"/>
    </source>
</evidence>
<dbReference type="Gene3D" id="1.10.287.1490">
    <property type="match status" value="1"/>
</dbReference>
<protein>
    <recommendedName>
        <fullName evidence="2">CT398-like coiled coil hairpin domain-containing protein</fullName>
    </recommendedName>
</protein>
<keyword evidence="1" id="KW-0175">Coiled coil</keyword>
<feature type="coiled-coil region" evidence="1">
    <location>
        <begin position="64"/>
        <end position="123"/>
    </location>
</feature>
<dbReference type="InterPro" id="IPR056003">
    <property type="entry name" value="CT398_CC_hairpin"/>
</dbReference>
<reference evidence="3 4" key="1">
    <citation type="journal article" date="2024" name="Front. Microbiol.">
        <title>Novel thermophilic genera Geochorda gen. nov. and Carboxydochorda gen. nov. from the deep terrestrial subsurface reveal the ecophysiological diversity in the class Limnochordia.</title>
        <authorList>
            <person name="Karnachuk O.V."/>
            <person name="Lukina A.P."/>
            <person name="Avakyan M.R."/>
            <person name="Kadnikov V.V."/>
            <person name="Begmatov S."/>
            <person name="Beletsky A.V."/>
            <person name="Vlasova K.G."/>
            <person name="Novikov A.A."/>
            <person name="Shcherbakova V.A."/>
            <person name="Mardanov A.V."/>
            <person name="Ravin N.V."/>
        </authorList>
    </citation>
    <scope>NUCLEOTIDE SEQUENCE [LARGE SCALE GENOMIC DNA]</scope>
    <source>
        <strain evidence="3 4">L945</strain>
    </source>
</reference>
<dbReference type="RefSeq" id="WP_324717907.1">
    <property type="nucleotide sequence ID" value="NZ_CP141615.1"/>
</dbReference>
<organism evidence="3 4">
    <name type="scientific">Carboxydichorda subterranea</name>
    <dbReference type="NCBI Taxonomy" id="3109565"/>
    <lineage>
        <taxon>Bacteria</taxon>
        <taxon>Bacillati</taxon>
        <taxon>Bacillota</taxon>
        <taxon>Limnochordia</taxon>
        <taxon>Limnochordales</taxon>
        <taxon>Geochordaceae</taxon>
        <taxon>Carboxydichorda</taxon>
    </lineage>
</organism>